<keyword evidence="3" id="KW-1185">Reference proteome</keyword>
<evidence type="ECO:0000313" key="2">
    <source>
        <dbReference type="EMBL" id="KAK1765037.1"/>
    </source>
</evidence>
<dbReference type="EMBL" id="MU839017">
    <property type="protein sequence ID" value="KAK1765037.1"/>
    <property type="molecule type" value="Genomic_DNA"/>
</dbReference>
<reference evidence="2" key="1">
    <citation type="submission" date="2023-06" db="EMBL/GenBank/DDBJ databases">
        <title>Genome-scale phylogeny and comparative genomics of the fungal order Sordariales.</title>
        <authorList>
            <consortium name="Lawrence Berkeley National Laboratory"/>
            <person name="Hensen N."/>
            <person name="Bonometti L."/>
            <person name="Westerberg I."/>
            <person name="Brannstrom I.O."/>
            <person name="Guillou S."/>
            <person name="Cros-Aarteil S."/>
            <person name="Calhoun S."/>
            <person name="Haridas S."/>
            <person name="Kuo A."/>
            <person name="Mondo S."/>
            <person name="Pangilinan J."/>
            <person name="Riley R."/>
            <person name="Labutti K."/>
            <person name="Andreopoulos B."/>
            <person name="Lipzen A."/>
            <person name="Chen C."/>
            <person name="Yanf M."/>
            <person name="Daum C."/>
            <person name="Ng V."/>
            <person name="Clum A."/>
            <person name="Steindorff A."/>
            <person name="Ohm R."/>
            <person name="Martin F."/>
            <person name="Silar P."/>
            <person name="Natvig D."/>
            <person name="Lalanne C."/>
            <person name="Gautier V."/>
            <person name="Ament-Velasquez S.L."/>
            <person name="Kruys A."/>
            <person name="Hutchinson M.I."/>
            <person name="Powell A.J."/>
            <person name="Barry K."/>
            <person name="Miller A.N."/>
            <person name="Grigoriev I.V."/>
            <person name="Debuchy R."/>
            <person name="Gladieux P."/>
            <person name="Thoren M.H."/>
            <person name="Johannesson H."/>
        </authorList>
    </citation>
    <scope>NUCLEOTIDE SEQUENCE</scope>
    <source>
        <strain evidence="2">8032-3</strain>
    </source>
</reference>
<evidence type="ECO:0000313" key="3">
    <source>
        <dbReference type="Proteomes" id="UP001244011"/>
    </source>
</evidence>
<organism evidence="2 3">
    <name type="scientific">Phialemonium atrogriseum</name>
    <dbReference type="NCBI Taxonomy" id="1093897"/>
    <lineage>
        <taxon>Eukaryota</taxon>
        <taxon>Fungi</taxon>
        <taxon>Dikarya</taxon>
        <taxon>Ascomycota</taxon>
        <taxon>Pezizomycotina</taxon>
        <taxon>Sordariomycetes</taxon>
        <taxon>Sordariomycetidae</taxon>
        <taxon>Cephalothecales</taxon>
        <taxon>Cephalothecaceae</taxon>
        <taxon>Phialemonium</taxon>
    </lineage>
</organism>
<sequence length="258" mass="26762">MQLTKLLPIPLILGHAVDLAAGIPASPPKSAALAPVTVAAAYPTTTTKISTTTKSSTTVIQFINPRVVTIFTIITATTLIPGPVTALPATVVETVISHITFEYRTSYSDSGPSTSVSTAVITVPSTWIVARPQATDLAAGTSADALPCDDNNCAAAATKAAAVADPRCDALGLETGCQGQCEERDDGDGGAWWCYQLYVADYSEASLRMGRACWGGGDRYEQLNTPCVAGDHKVACTPCQGLDSSWGALNWTGPADNP</sequence>
<proteinExistence type="predicted"/>
<evidence type="ECO:0000256" key="1">
    <source>
        <dbReference type="SAM" id="SignalP"/>
    </source>
</evidence>
<name>A0AAJ0BXS5_9PEZI</name>
<dbReference type="GeneID" id="85314953"/>
<accession>A0AAJ0BXS5</accession>
<dbReference type="RefSeq" id="XP_060281250.1">
    <property type="nucleotide sequence ID" value="XM_060431766.1"/>
</dbReference>
<keyword evidence="1" id="KW-0732">Signal</keyword>
<feature type="signal peptide" evidence="1">
    <location>
        <begin position="1"/>
        <end position="22"/>
    </location>
</feature>
<dbReference type="AlphaFoldDB" id="A0AAJ0BXS5"/>
<protein>
    <submittedName>
        <fullName evidence="2">Uncharacterized protein</fullName>
    </submittedName>
</protein>
<dbReference type="Proteomes" id="UP001244011">
    <property type="component" value="Unassembled WGS sequence"/>
</dbReference>
<gene>
    <name evidence="2" type="ORF">QBC33DRAFT_593930</name>
</gene>
<comment type="caution">
    <text evidence="2">The sequence shown here is derived from an EMBL/GenBank/DDBJ whole genome shotgun (WGS) entry which is preliminary data.</text>
</comment>
<feature type="chain" id="PRO_5042494225" evidence="1">
    <location>
        <begin position="23"/>
        <end position="258"/>
    </location>
</feature>